<accession>F4S8T9</accession>
<dbReference type="HOGENOM" id="CLU_3106905_0_0_1"/>
<protein>
    <submittedName>
        <fullName evidence="1">Uncharacterized protein</fullName>
    </submittedName>
</protein>
<dbReference type="InParanoid" id="F4S8T9"/>
<dbReference type="KEGG" id="mlr:MELLADRAFT_95017"/>
<gene>
    <name evidence="1" type="ORF">MELLADRAFT_95017</name>
</gene>
<name>F4S8T9_MELLP</name>
<dbReference type="GeneID" id="18937096"/>
<dbReference type="Proteomes" id="UP000001072">
    <property type="component" value="Unassembled WGS sequence"/>
</dbReference>
<proteinExistence type="predicted"/>
<dbReference type="RefSeq" id="XP_007417774.1">
    <property type="nucleotide sequence ID" value="XM_007417712.1"/>
</dbReference>
<reference evidence="2" key="1">
    <citation type="journal article" date="2011" name="Proc. Natl. Acad. Sci. U.S.A.">
        <title>Obligate biotrophy features unraveled by the genomic analysis of rust fungi.</title>
        <authorList>
            <person name="Duplessis S."/>
            <person name="Cuomo C.A."/>
            <person name="Lin Y.-C."/>
            <person name="Aerts A."/>
            <person name="Tisserant E."/>
            <person name="Veneault-Fourrey C."/>
            <person name="Joly D.L."/>
            <person name="Hacquard S."/>
            <person name="Amselem J."/>
            <person name="Cantarel B.L."/>
            <person name="Chiu R."/>
            <person name="Coutinho P.M."/>
            <person name="Feau N."/>
            <person name="Field M."/>
            <person name="Frey P."/>
            <person name="Gelhaye E."/>
            <person name="Goldberg J."/>
            <person name="Grabherr M.G."/>
            <person name="Kodira C.D."/>
            <person name="Kohler A."/>
            <person name="Kuees U."/>
            <person name="Lindquist E.A."/>
            <person name="Lucas S.M."/>
            <person name="Mago R."/>
            <person name="Mauceli E."/>
            <person name="Morin E."/>
            <person name="Murat C."/>
            <person name="Pangilinan J.L."/>
            <person name="Park R."/>
            <person name="Pearson M."/>
            <person name="Quesneville H."/>
            <person name="Rouhier N."/>
            <person name="Sakthikumar S."/>
            <person name="Salamov A.A."/>
            <person name="Schmutz J."/>
            <person name="Selles B."/>
            <person name="Shapiro H."/>
            <person name="Tanguay P."/>
            <person name="Tuskan G.A."/>
            <person name="Henrissat B."/>
            <person name="Van de Peer Y."/>
            <person name="Rouze P."/>
            <person name="Ellis J.G."/>
            <person name="Dodds P.N."/>
            <person name="Schein J.E."/>
            <person name="Zhong S."/>
            <person name="Hamelin R.C."/>
            <person name="Grigoriev I.V."/>
            <person name="Szabo L.J."/>
            <person name="Martin F."/>
        </authorList>
    </citation>
    <scope>NUCLEOTIDE SEQUENCE [LARGE SCALE GENOMIC DNA]</scope>
    <source>
        <strain evidence="2">98AG31 / pathotype 3-4-7</strain>
    </source>
</reference>
<sequence length="51" mass="6146">MYLSPLIMKYREMHNENNMNCYEDFKFCSSPLCLVRVEESHLCIFSFTLMS</sequence>
<dbReference type="EMBL" id="GL883166">
    <property type="protein sequence ID" value="EGF98965.1"/>
    <property type="molecule type" value="Genomic_DNA"/>
</dbReference>
<evidence type="ECO:0000313" key="2">
    <source>
        <dbReference type="Proteomes" id="UP000001072"/>
    </source>
</evidence>
<keyword evidence="2" id="KW-1185">Reference proteome</keyword>
<evidence type="ECO:0000313" key="1">
    <source>
        <dbReference type="EMBL" id="EGF98965.1"/>
    </source>
</evidence>
<organism evidence="2">
    <name type="scientific">Melampsora larici-populina (strain 98AG31 / pathotype 3-4-7)</name>
    <name type="common">Poplar leaf rust fungus</name>
    <dbReference type="NCBI Taxonomy" id="747676"/>
    <lineage>
        <taxon>Eukaryota</taxon>
        <taxon>Fungi</taxon>
        <taxon>Dikarya</taxon>
        <taxon>Basidiomycota</taxon>
        <taxon>Pucciniomycotina</taxon>
        <taxon>Pucciniomycetes</taxon>
        <taxon>Pucciniales</taxon>
        <taxon>Melampsoraceae</taxon>
        <taxon>Melampsora</taxon>
    </lineage>
</organism>
<dbReference type="AlphaFoldDB" id="F4S8T9"/>
<dbReference type="VEuPathDB" id="FungiDB:MELLADRAFT_95017"/>